<dbReference type="SUPFAM" id="SSF51905">
    <property type="entry name" value="FAD/NAD(P)-binding domain"/>
    <property type="match status" value="2"/>
</dbReference>
<accession>E6VWN9</accession>
<dbReference type="Gene3D" id="3.50.50.60">
    <property type="entry name" value="FAD/NAD(P)-binding domain"/>
    <property type="match status" value="2"/>
</dbReference>
<keyword evidence="8" id="KW-1185">Reference proteome</keyword>
<dbReference type="Gene3D" id="3.30.390.30">
    <property type="match status" value="1"/>
</dbReference>
<dbReference type="AlphaFoldDB" id="E6VWN9"/>
<protein>
    <submittedName>
        <fullName evidence="7">FAD-dependent pyridine nucleotide-disulfide oxidoreductase</fullName>
    </submittedName>
</protein>
<reference evidence="8" key="1">
    <citation type="submission" date="2010-12" db="EMBL/GenBank/DDBJ databases">
        <title>Complete sequence of Desulfovibrio aespoeensis Aspo-2.</title>
        <authorList>
            <consortium name="US DOE Joint Genome Institute"/>
            <person name="Lucas S."/>
            <person name="Copeland A."/>
            <person name="Lapidus A."/>
            <person name="Cheng J.-F."/>
            <person name="Goodwin L."/>
            <person name="Pitluck S."/>
            <person name="Chertkov O."/>
            <person name="Misra M."/>
            <person name="Detter J.C."/>
            <person name="Han C."/>
            <person name="Tapia R."/>
            <person name="Land M."/>
            <person name="Hauser L."/>
            <person name="Kyrpides N."/>
            <person name="Ivanova N."/>
            <person name="Ovchinnikova G."/>
            <person name="Pedersen K."/>
            <person name="Jagevall S."/>
            <person name="Hazen T."/>
            <person name="Woyke T."/>
        </authorList>
    </citation>
    <scope>NUCLEOTIDE SEQUENCE [LARGE SCALE GENOMIC DNA]</scope>
    <source>
        <strain evidence="8">ATCC 700646 / DSM 10631 / Aspo-2</strain>
    </source>
</reference>
<evidence type="ECO:0000256" key="3">
    <source>
        <dbReference type="ARBA" id="ARBA00022630"/>
    </source>
</evidence>
<dbReference type="InterPro" id="IPR041575">
    <property type="entry name" value="Rubredoxin_C"/>
</dbReference>
<dbReference type="KEGG" id="das:Daes_1526"/>
<dbReference type="PRINTS" id="PR00411">
    <property type="entry name" value="PNDRDTASEI"/>
</dbReference>
<organism evidence="7 8">
    <name type="scientific">Pseudodesulfovibrio aespoeensis (strain ATCC 700646 / DSM 10631 / Aspo-2)</name>
    <name type="common">Desulfovibrio aespoeensis</name>
    <dbReference type="NCBI Taxonomy" id="643562"/>
    <lineage>
        <taxon>Bacteria</taxon>
        <taxon>Pseudomonadati</taxon>
        <taxon>Thermodesulfobacteriota</taxon>
        <taxon>Desulfovibrionia</taxon>
        <taxon>Desulfovibrionales</taxon>
        <taxon>Desulfovibrionaceae</taxon>
    </lineage>
</organism>
<dbReference type="eggNOG" id="COG1251">
    <property type="taxonomic scope" value="Bacteria"/>
</dbReference>
<evidence type="ECO:0000313" key="7">
    <source>
        <dbReference type="EMBL" id="ADU62540.1"/>
    </source>
</evidence>
<dbReference type="HOGENOM" id="CLU_003291_4_4_7"/>
<reference evidence="7 8" key="2">
    <citation type="journal article" date="2014" name="Genome Announc.">
        <title>Complete Genome Sequence of the Subsurface, Mesophilic Sulfate-Reducing Bacterium Desulfovibrio aespoeensis Aspo-2.</title>
        <authorList>
            <person name="Pedersen K."/>
            <person name="Bengtsson A."/>
            <person name="Edlund J."/>
            <person name="Rabe L."/>
            <person name="Hazen T."/>
            <person name="Chakraborty R."/>
            <person name="Goodwin L."/>
            <person name="Shapiro N."/>
        </authorList>
    </citation>
    <scope>NUCLEOTIDE SEQUENCE [LARGE SCALE GENOMIC DNA]</scope>
    <source>
        <strain evidence="8">ATCC 700646 / DSM 10631 / Aspo-2</strain>
    </source>
</reference>
<gene>
    <name evidence="7" type="ordered locus">Daes_1526</name>
</gene>
<evidence type="ECO:0000259" key="6">
    <source>
        <dbReference type="Pfam" id="PF18267"/>
    </source>
</evidence>
<dbReference type="OrthoDB" id="9768666at2"/>
<evidence type="ECO:0000313" key="8">
    <source>
        <dbReference type="Proteomes" id="UP000002191"/>
    </source>
</evidence>
<evidence type="ECO:0000256" key="4">
    <source>
        <dbReference type="ARBA" id="ARBA00022827"/>
    </source>
</evidence>
<dbReference type="STRING" id="643562.Daes_1526"/>
<proteinExistence type="inferred from homology"/>
<dbReference type="Proteomes" id="UP000002191">
    <property type="component" value="Chromosome"/>
</dbReference>
<dbReference type="Pfam" id="PF18267">
    <property type="entry name" value="Rubredoxin_C"/>
    <property type="match status" value="1"/>
</dbReference>
<dbReference type="InterPro" id="IPR016156">
    <property type="entry name" value="FAD/NAD-linked_Rdtase_dimer_sf"/>
</dbReference>
<dbReference type="GO" id="GO:0016491">
    <property type="term" value="F:oxidoreductase activity"/>
    <property type="evidence" value="ECO:0007669"/>
    <property type="project" value="InterPro"/>
</dbReference>
<keyword evidence="3" id="KW-0285">Flavoprotein</keyword>
<comment type="similarity">
    <text evidence="2">Belongs to the FAD-dependent oxidoreductase family.</text>
</comment>
<sequence>MKYVIIGNGIASIGAIEGIRKVDAASEILVIGAEDSPAYGRPLISYLLAGKIGPDRLSLRPREFYEKSNVTLKLGTTVTAIDIAAQTVTTDRGETIGYENLLIATGGIPFTPPIPGADGSDVYNFTNLAHAQTLIAKAREIKRAVVIGGGLIGLKAGESLFDRGVEVTILELSPRILSLAFDENAASLAGGRLAEVGLAVRCGVSAKEIQRDSAGNLKGVHLTDGDFLQTDVVVIAIGVVPNYGLAKASGIEVDRGIKVDDHMRASAQGVFAAGDVAQARDLLFGDDRVIPIWTNAYNQGFCAGKNMAGADIRFIGSLAMNSISFYGLPTISVGTVNPPEGDPAYEVSITLDEKKKSYRKLVFQNDHLVGYVLVGDIDMAGMYTAFVKFQMPIPEEARKQLVAGAPDVLMWPDDFFRETWNPGREAWNPGTHE</sequence>
<dbReference type="PANTHER" id="PTHR43429:SF3">
    <property type="entry name" value="NITRITE REDUCTASE [NAD(P)H]"/>
    <property type="match status" value="1"/>
</dbReference>
<evidence type="ECO:0000256" key="1">
    <source>
        <dbReference type="ARBA" id="ARBA00001974"/>
    </source>
</evidence>
<feature type="domain" description="NADH-rubredoxin oxidoreductase C-terminal" evidence="6">
    <location>
        <begin position="321"/>
        <end position="380"/>
    </location>
</feature>
<evidence type="ECO:0000256" key="2">
    <source>
        <dbReference type="ARBA" id="ARBA00006442"/>
    </source>
</evidence>
<dbReference type="InterPro" id="IPR050260">
    <property type="entry name" value="FAD-bd_OxRdtase"/>
</dbReference>
<dbReference type="PANTHER" id="PTHR43429">
    <property type="entry name" value="PYRIDINE NUCLEOTIDE-DISULFIDE OXIDOREDUCTASE DOMAIN-CONTAINING"/>
    <property type="match status" value="1"/>
</dbReference>
<dbReference type="RefSeq" id="WP_013514467.1">
    <property type="nucleotide sequence ID" value="NC_014844.1"/>
</dbReference>
<name>E6VWN9_PSEA9</name>
<dbReference type="InterPro" id="IPR023753">
    <property type="entry name" value="FAD/NAD-binding_dom"/>
</dbReference>
<keyword evidence="4" id="KW-0274">FAD</keyword>
<dbReference type="InterPro" id="IPR036188">
    <property type="entry name" value="FAD/NAD-bd_sf"/>
</dbReference>
<dbReference type="EMBL" id="CP002431">
    <property type="protein sequence ID" value="ADU62540.1"/>
    <property type="molecule type" value="Genomic_DNA"/>
</dbReference>
<evidence type="ECO:0000259" key="5">
    <source>
        <dbReference type="Pfam" id="PF07992"/>
    </source>
</evidence>
<comment type="cofactor">
    <cofactor evidence="1">
        <name>FAD</name>
        <dbReference type="ChEBI" id="CHEBI:57692"/>
    </cofactor>
</comment>
<dbReference type="Pfam" id="PF07992">
    <property type="entry name" value="Pyr_redox_2"/>
    <property type="match status" value="1"/>
</dbReference>
<dbReference type="PRINTS" id="PR00368">
    <property type="entry name" value="FADPNR"/>
</dbReference>
<feature type="domain" description="FAD/NAD(P)-binding" evidence="5">
    <location>
        <begin position="1"/>
        <end position="300"/>
    </location>
</feature>